<dbReference type="EMBL" id="KZ805301">
    <property type="protein sequence ID" value="PVI08148.1"/>
    <property type="molecule type" value="Genomic_DNA"/>
</dbReference>
<protein>
    <submittedName>
        <fullName evidence="2">Uncharacterized protein</fullName>
    </submittedName>
</protein>
<feature type="region of interest" description="Disordered" evidence="1">
    <location>
        <begin position="66"/>
        <end position="161"/>
    </location>
</feature>
<feature type="compositionally biased region" description="Basic and acidic residues" evidence="1">
    <location>
        <begin position="82"/>
        <end position="92"/>
    </location>
</feature>
<feature type="compositionally biased region" description="Basic and acidic residues" evidence="1">
    <location>
        <begin position="123"/>
        <end position="135"/>
    </location>
</feature>
<dbReference type="STRING" id="97972.A0A2V1EC09"/>
<organism evidence="2 3">
    <name type="scientific">Periconia macrospinosa</name>
    <dbReference type="NCBI Taxonomy" id="97972"/>
    <lineage>
        <taxon>Eukaryota</taxon>
        <taxon>Fungi</taxon>
        <taxon>Dikarya</taxon>
        <taxon>Ascomycota</taxon>
        <taxon>Pezizomycotina</taxon>
        <taxon>Dothideomycetes</taxon>
        <taxon>Pleosporomycetidae</taxon>
        <taxon>Pleosporales</taxon>
        <taxon>Massarineae</taxon>
        <taxon>Periconiaceae</taxon>
        <taxon>Periconia</taxon>
    </lineage>
</organism>
<dbReference type="OrthoDB" id="5403747at2759"/>
<accession>A0A2V1EC09</accession>
<keyword evidence="3" id="KW-1185">Reference proteome</keyword>
<reference evidence="2 3" key="1">
    <citation type="journal article" date="2018" name="Sci. Rep.">
        <title>Comparative genomics provides insights into the lifestyle and reveals functional heterogeneity of dark septate endophytic fungi.</title>
        <authorList>
            <person name="Knapp D.G."/>
            <person name="Nemeth J.B."/>
            <person name="Barry K."/>
            <person name="Hainaut M."/>
            <person name="Henrissat B."/>
            <person name="Johnson J."/>
            <person name="Kuo A."/>
            <person name="Lim J.H.P."/>
            <person name="Lipzen A."/>
            <person name="Nolan M."/>
            <person name="Ohm R.A."/>
            <person name="Tamas L."/>
            <person name="Grigoriev I.V."/>
            <person name="Spatafora J.W."/>
            <person name="Nagy L.G."/>
            <person name="Kovacs G.M."/>
        </authorList>
    </citation>
    <scope>NUCLEOTIDE SEQUENCE [LARGE SCALE GENOMIC DNA]</scope>
    <source>
        <strain evidence="2 3">DSE2036</strain>
    </source>
</reference>
<evidence type="ECO:0000313" key="3">
    <source>
        <dbReference type="Proteomes" id="UP000244855"/>
    </source>
</evidence>
<evidence type="ECO:0000256" key="1">
    <source>
        <dbReference type="SAM" id="MobiDB-lite"/>
    </source>
</evidence>
<gene>
    <name evidence="2" type="ORF">DM02DRAFT_666122</name>
</gene>
<proteinExistence type="predicted"/>
<dbReference type="Proteomes" id="UP000244855">
    <property type="component" value="Unassembled WGS sequence"/>
</dbReference>
<dbReference type="AlphaFoldDB" id="A0A2V1EC09"/>
<sequence length="161" mass="17142">MSADSTDSKVAFSDREMQMLAWAMQSLKTPPDVDYDKLAAFAGMSNPKSASNAWAKIKGKLFANQAEGAAAAATPKRGRAKKVVDKEGDETPKTTPRKRTAKKDANDDNESPTKKRAVKPKPKAADAEPVIKTEQAKPAVDDADSDAPAEETAQVEGPAEV</sequence>
<evidence type="ECO:0000313" key="2">
    <source>
        <dbReference type="EMBL" id="PVI08148.1"/>
    </source>
</evidence>
<name>A0A2V1EC09_9PLEO</name>